<proteinExistence type="predicted"/>
<dbReference type="HOGENOM" id="CLU_080302_0_0_1"/>
<dbReference type="EnsemblProtists" id="HpaT804833">
    <property type="protein sequence ID" value="HpaP804833"/>
    <property type="gene ID" value="HpaG804833"/>
</dbReference>
<sequence>MIPPLVYMISRCGTDDVNVLTHFFEYRYAMNSKTNEDPGHTSVLLYYLILFSEMWELPTPPYTELRDRLMDVNIASGSAFYSRRLYCAFSKEISPGCDEIELGRYDADGIIYPRDYLWNKIPILPSQASVLLMNGKLDPLTHFKYATSLFEALDTPRKKLILFDNAPHSMIDSTPFGEDDSTCGEELLASFVANNGDLERLDMSCIAKLPVFNMTLTPEYLDNFFGMNDAYGGA</sequence>
<evidence type="ECO:0000313" key="2">
    <source>
        <dbReference type="Proteomes" id="UP000011713"/>
    </source>
</evidence>
<reference evidence="2" key="1">
    <citation type="journal article" date="2010" name="Science">
        <title>Signatures of adaptation to obligate biotrophy in the Hyaloperonospora arabidopsidis genome.</title>
        <authorList>
            <person name="Baxter L."/>
            <person name="Tripathy S."/>
            <person name="Ishaque N."/>
            <person name="Boot N."/>
            <person name="Cabral A."/>
            <person name="Kemen E."/>
            <person name="Thines M."/>
            <person name="Ah-Fong A."/>
            <person name="Anderson R."/>
            <person name="Badejoko W."/>
            <person name="Bittner-Eddy P."/>
            <person name="Boore J.L."/>
            <person name="Chibucos M.C."/>
            <person name="Coates M."/>
            <person name="Dehal P."/>
            <person name="Delehaunty K."/>
            <person name="Dong S."/>
            <person name="Downton P."/>
            <person name="Dumas B."/>
            <person name="Fabro G."/>
            <person name="Fronick C."/>
            <person name="Fuerstenberg S.I."/>
            <person name="Fulton L."/>
            <person name="Gaulin E."/>
            <person name="Govers F."/>
            <person name="Hughes L."/>
            <person name="Humphray S."/>
            <person name="Jiang R.H."/>
            <person name="Judelson H."/>
            <person name="Kamoun S."/>
            <person name="Kyung K."/>
            <person name="Meijer H."/>
            <person name="Minx P."/>
            <person name="Morris P."/>
            <person name="Nelson J."/>
            <person name="Phuntumart V."/>
            <person name="Qutob D."/>
            <person name="Rehmany A."/>
            <person name="Rougon-Cardoso A."/>
            <person name="Ryden P."/>
            <person name="Torto-Alalibo T."/>
            <person name="Studholme D."/>
            <person name="Wang Y."/>
            <person name="Win J."/>
            <person name="Wood J."/>
            <person name="Clifton S.W."/>
            <person name="Rogers J."/>
            <person name="Van den Ackerveken G."/>
            <person name="Jones J.D."/>
            <person name="McDowell J.M."/>
            <person name="Beynon J."/>
            <person name="Tyler B.M."/>
        </authorList>
    </citation>
    <scope>NUCLEOTIDE SEQUENCE [LARGE SCALE GENOMIC DNA]</scope>
    <source>
        <strain evidence="2">Emoy2</strain>
    </source>
</reference>
<dbReference type="Gene3D" id="3.40.50.1820">
    <property type="entry name" value="alpha/beta hydrolase"/>
    <property type="match status" value="1"/>
</dbReference>
<dbReference type="InterPro" id="IPR029058">
    <property type="entry name" value="AB_hydrolase_fold"/>
</dbReference>
<keyword evidence="2" id="KW-1185">Reference proteome</keyword>
<dbReference type="SUPFAM" id="SSF53474">
    <property type="entry name" value="alpha/beta-Hydrolases"/>
    <property type="match status" value="1"/>
</dbReference>
<dbReference type="Proteomes" id="UP000011713">
    <property type="component" value="Unassembled WGS sequence"/>
</dbReference>
<dbReference type="eggNOG" id="ENOG502SIRQ">
    <property type="taxonomic scope" value="Eukaryota"/>
</dbReference>
<dbReference type="VEuPathDB" id="FungiDB:HpaG804833"/>
<protein>
    <recommendedName>
        <fullName evidence="3">Peptidase S33 tripeptidyl aminopeptidase-like C-terminal domain-containing protein</fullName>
    </recommendedName>
</protein>
<dbReference type="STRING" id="559515.M4BEW5"/>
<reference evidence="1" key="2">
    <citation type="submission" date="2015-06" db="UniProtKB">
        <authorList>
            <consortium name="EnsemblProtists"/>
        </authorList>
    </citation>
    <scope>IDENTIFICATION</scope>
    <source>
        <strain evidence="1">Emoy2</strain>
    </source>
</reference>
<evidence type="ECO:0008006" key="3">
    <source>
        <dbReference type="Google" id="ProtNLM"/>
    </source>
</evidence>
<evidence type="ECO:0000313" key="1">
    <source>
        <dbReference type="EnsemblProtists" id="HpaP804833"/>
    </source>
</evidence>
<dbReference type="InParanoid" id="M4BEW5"/>
<name>M4BEW5_HYAAE</name>
<accession>M4BEW5</accession>
<dbReference type="EMBL" id="JH598187">
    <property type="status" value="NOT_ANNOTATED_CDS"/>
    <property type="molecule type" value="Genomic_DNA"/>
</dbReference>
<dbReference type="OMA" id="ANEDTHF"/>
<dbReference type="AlphaFoldDB" id="M4BEW5"/>
<organism evidence="1 2">
    <name type="scientific">Hyaloperonospora arabidopsidis (strain Emoy2)</name>
    <name type="common">Downy mildew agent</name>
    <name type="synonym">Peronospora arabidopsidis</name>
    <dbReference type="NCBI Taxonomy" id="559515"/>
    <lineage>
        <taxon>Eukaryota</taxon>
        <taxon>Sar</taxon>
        <taxon>Stramenopiles</taxon>
        <taxon>Oomycota</taxon>
        <taxon>Peronosporomycetes</taxon>
        <taxon>Peronosporales</taxon>
        <taxon>Peronosporaceae</taxon>
        <taxon>Hyaloperonospora</taxon>
    </lineage>
</organism>